<reference evidence="1" key="1">
    <citation type="submission" date="2014-09" db="EMBL/GenBank/DDBJ databases">
        <authorList>
            <person name="Magalhaes I.L.F."/>
            <person name="Oliveira U."/>
            <person name="Santos F.R."/>
            <person name="Vidigal T.H.D.A."/>
            <person name="Brescovit A.D."/>
            <person name="Santos A.J."/>
        </authorList>
    </citation>
    <scope>NUCLEOTIDE SEQUENCE</scope>
    <source>
        <tissue evidence="1">Shoot tissue taken approximately 20 cm above the soil surface</tissue>
    </source>
</reference>
<evidence type="ECO:0000313" key="1">
    <source>
        <dbReference type="EMBL" id="JAD57102.1"/>
    </source>
</evidence>
<name>A0A0A9BCV8_ARUDO</name>
<protein>
    <submittedName>
        <fullName evidence="1">HAT1</fullName>
    </submittedName>
</protein>
<dbReference type="EMBL" id="GBRH01240793">
    <property type="protein sequence ID" value="JAD57102.1"/>
    <property type="molecule type" value="Transcribed_RNA"/>
</dbReference>
<accession>A0A0A9BCV8</accession>
<proteinExistence type="predicted"/>
<sequence length="17" mass="2147">MDMLRFHLMKHLMEGKE</sequence>
<reference evidence="1" key="2">
    <citation type="journal article" date="2015" name="Data Brief">
        <title>Shoot transcriptome of the giant reed, Arundo donax.</title>
        <authorList>
            <person name="Barrero R.A."/>
            <person name="Guerrero F.D."/>
            <person name="Moolhuijzen P."/>
            <person name="Goolsby J.A."/>
            <person name="Tidwell J."/>
            <person name="Bellgard S.E."/>
            <person name="Bellgard M.I."/>
        </authorList>
    </citation>
    <scope>NUCLEOTIDE SEQUENCE</scope>
    <source>
        <tissue evidence="1">Shoot tissue taken approximately 20 cm above the soil surface</tissue>
    </source>
</reference>
<dbReference type="AlphaFoldDB" id="A0A0A9BCV8"/>
<organism evidence="1">
    <name type="scientific">Arundo donax</name>
    <name type="common">Giant reed</name>
    <name type="synonym">Donax arundinaceus</name>
    <dbReference type="NCBI Taxonomy" id="35708"/>
    <lineage>
        <taxon>Eukaryota</taxon>
        <taxon>Viridiplantae</taxon>
        <taxon>Streptophyta</taxon>
        <taxon>Embryophyta</taxon>
        <taxon>Tracheophyta</taxon>
        <taxon>Spermatophyta</taxon>
        <taxon>Magnoliopsida</taxon>
        <taxon>Liliopsida</taxon>
        <taxon>Poales</taxon>
        <taxon>Poaceae</taxon>
        <taxon>PACMAD clade</taxon>
        <taxon>Arundinoideae</taxon>
        <taxon>Arundineae</taxon>
        <taxon>Arundo</taxon>
    </lineage>
</organism>